<keyword evidence="3" id="KW-0010">Activator</keyword>
<gene>
    <name evidence="6" type="ORF">JCM16418_3740</name>
</gene>
<evidence type="ECO:0000256" key="2">
    <source>
        <dbReference type="ARBA" id="ARBA00023125"/>
    </source>
</evidence>
<dbReference type="AlphaFoldDB" id="W7Z5M1"/>
<dbReference type="GO" id="GO:0003677">
    <property type="term" value="F:DNA binding"/>
    <property type="evidence" value="ECO:0007669"/>
    <property type="project" value="UniProtKB-KW"/>
</dbReference>
<keyword evidence="4" id="KW-0804">Transcription</keyword>
<evidence type="ECO:0000256" key="4">
    <source>
        <dbReference type="ARBA" id="ARBA00023163"/>
    </source>
</evidence>
<dbReference type="Gene3D" id="1.10.490.50">
    <property type="entry name" value="Antibiotic binding domain of TipA-like multidrug resistance regulators"/>
    <property type="match status" value="1"/>
</dbReference>
<dbReference type="RefSeq" id="WP_036651250.1">
    <property type="nucleotide sequence ID" value="NZ_BAVZ01000013.1"/>
</dbReference>
<dbReference type="Pfam" id="PF07739">
    <property type="entry name" value="TipAS"/>
    <property type="match status" value="1"/>
</dbReference>
<evidence type="ECO:0000313" key="7">
    <source>
        <dbReference type="Proteomes" id="UP000019364"/>
    </source>
</evidence>
<evidence type="ECO:0000259" key="5">
    <source>
        <dbReference type="PROSITE" id="PS50937"/>
    </source>
</evidence>
<keyword evidence="7" id="KW-1185">Reference proteome</keyword>
<dbReference type="InterPro" id="IPR009061">
    <property type="entry name" value="DNA-bd_dom_put_sf"/>
</dbReference>
<dbReference type="SUPFAM" id="SSF46955">
    <property type="entry name" value="Putative DNA-binding domain"/>
    <property type="match status" value="1"/>
</dbReference>
<dbReference type="InterPro" id="IPR036244">
    <property type="entry name" value="TipA-like_antibiotic-bd"/>
</dbReference>
<dbReference type="InterPro" id="IPR047057">
    <property type="entry name" value="MerR_fam"/>
</dbReference>
<sequence>MSYLVKDLSGLSGVSTRTLNYYDEMGLLKPSYIGDHGYRYYDEAQLLRLQQIMFLRELNVPIPKIKPLMDQNAGLVSLLQEHRRQLMIRAQQLYSLIQTIDSTIAHMEGRIKMKHEDMYQGFDAYKQEAYEQDVFAGYGEQTGDQIQESKEKMQQWTKNDYLQSQREIEGINYDLKIAINAGEDPNSPHVQQIIRRHFESIKRFYTPTADVYTGLGDLYVDHPDFKKMYDSYHPNLAEYLRDGMKASRIGK</sequence>
<dbReference type="OrthoDB" id="9814833at2"/>
<dbReference type="PROSITE" id="PS50937">
    <property type="entry name" value="HTH_MERR_2"/>
    <property type="match status" value="1"/>
</dbReference>
<dbReference type="Pfam" id="PF13411">
    <property type="entry name" value="MerR_1"/>
    <property type="match status" value="1"/>
</dbReference>
<reference evidence="6 7" key="1">
    <citation type="journal article" date="2014" name="Genome Announc.">
        <title>Draft Genome Sequence of Paenibacillus pini JCM 16418T, Isolated from the Rhizosphere of Pine Tree.</title>
        <authorList>
            <person name="Yuki M."/>
            <person name="Oshima K."/>
            <person name="Suda W."/>
            <person name="Oshida Y."/>
            <person name="Kitamura K."/>
            <person name="Iida Y."/>
            <person name="Hattori M."/>
            <person name="Ohkuma M."/>
        </authorList>
    </citation>
    <scope>NUCLEOTIDE SEQUENCE [LARGE SCALE GENOMIC DNA]</scope>
    <source>
        <strain evidence="6 7">JCM 16418</strain>
    </source>
</reference>
<dbReference type="Gene3D" id="1.10.1660.10">
    <property type="match status" value="1"/>
</dbReference>
<accession>W7Z5M1</accession>
<dbReference type="SMART" id="SM00422">
    <property type="entry name" value="HTH_MERR"/>
    <property type="match status" value="1"/>
</dbReference>
<keyword evidence="2" id="KW-0238">DNA-binding</keyword>
<feature type="domain" description="HTH merR-type" evidence="5">
    <location>
        <begin position="1"/>
        <end position="71"/>
    </location>
</feature>
<evidence type="ECO:0000313" key="6">
    <source>
        <dbReference type="EMBL" id="GAF09594.1"/>
    </source>
</evidence>
<dbReference type="GO" id="GO:0003700">
    <property type="term" value="F:DNA-binding transcription factor activity"/>
    <property type="evidence" value="ECO:0007669"/>
    <property type="project" value="InterPro"/>
</dbReference>
<protein>
    <submittedName>
        <fullName evidence="6">Transcriptional regulator</fullName>
    </submittedName>
</protein>
<dbReference type="eggNOG" id="COG0789">
    <property type="taxonomic scope" value="Bacteria"/>
</dbReference>
<dbReference type="CDD" id="cd01106">
    <property type="entry name" value="HTH_TipAL-Mta"/>
    <property type="match status" value="1"/>
</dbReference>
<name>W7Z5M1_9BACL</name>
<evidence type="ECO:0000256" key="1">
    <source>
        <dbReference type="ARBA" id="ARBA00023015"/>
    </source>
</evidence>
<organism evidence="6 7">
    <name type="scientific">Paenibacillus pini JCM 16418</name>
    <dbReference type="NCBI Taxonomy" id="1236976"/>
    <lineage>
        <taxon>Bacteria</taxon>
        <taxon>Bacillati</taxon>
        <taxon>Bacillota</taxon>
        <taxon>Bacilli</taxon>
        <taxon>Bacillales</taxon>
        <taxon>Paenibacillaceae</taxon>
        <taxon>Paenibacillus</taxon>
    </lineage>
</organism>
<dbReference type="PANTHER" id="PTHR30204">
    <property type="entry name" value="REDOX-CYCLING DRUG-SENSING TRANSCRIPTIONAL ACTIVATOR SOXR"/>
    <property type="match status" value="1"/>
</dbReference>
<dbReference type="InterPro" id="IPR000551">
    <property type="entry name" value="MerR-type_HTH_dom"/>
</dbReference>
<dbReference type="InterPro" id="IPR012925">
    <property type="entry name" value="TipAS_dom"/>
</dbReference>
<proteinExistence type="predicted"/>
<comment type="caution">
    <text evidence="6">The sequence shown here is derived from an EMBL/GenBank/DDBJ whole genome shotgun (WGS) entry which is preliminary data.</text>
</comment>
<dbReference type="PANTHER" id="PTHR30204:SF90">
    <property type="entry name" value="HTH-TYPE TRANSCRIPTIONAL ACTIVATOR MTA"/>
    <property type="match status" value="1"/>
</dbReference>
<dbReference type="STRING" id="1236976.JCM16418_3740"/>
<evidence type="ECO:0000256" key="3">
    <source>
        <dbReference type="ARBA" id="ARBA00023159"/>
    </source>
</evidence>
<dbReference type="EMBL" id="BAVZ01000013">
    <property type="protein sequence ID" value="GAF09594.1"/>
    <property type="molecule type" value="Genomic_DNA"/>
</dbReference>
<dbReference type="SUPFAM" id="SSF89082">
    <property type="entry name" value="Antibiotic binding domain of TipA-like multidrug resistance regulators"/>
    <property type="match status" value="1"/>
</dbReference>
<keyword evidence="1" id="KW-0805">Transcription regulation</keyword>
<dbReference type="Proteomes" id="UP000019364">
    <property type="component" value="Unassembled WGS sequence"/>
</dbReference>